<dbReference type="PANTHER" id="PTHR31793:SF27">
    <property type="entry name" value="NOVEL THIOESTERASE SUPERFAMILY DOMAIN AND SAPOSIN A-TYPE DOMAIN CONTAINING PROTEIN (0610012H03RIK)"/>
    <property type="match status" value="1"/>
</dbReference>
<dbReference type="EMBL" id="POWF01000007">
    <property type="protein sequence ID" value="PNQ72654.1"/>
    <property type="molecule type" value="Genomic_DNA"/>
</dbReference>
<keyword evidence="4" id="KW-1185">Reference proteome</keyword>
<evidence type="ECO:0000256" key="1">
    <source>
        <dbReference type="ARBA" id="ARBA00005953"/>
    </source>
</evidence>
<dbReference type="Proteomes" id="UP000236641">
    <property type="component" value="Unassembled WGS sequence"/>
</dbReference>
<dbReference type="InterPro" id="IPR050563">
    <property type="entry name" value="4-hydroxybenzoyl-CoA_TE"/>
</dbReference>
<comment type="similarity">
    <text evidence="1">Belongs to the 4-hydroxybenzoyl-CoA thioesterase family.</text>
</comment>
<protein>
    <submittedName>
        <fullName evidence="3">Thioesterase</fullName>
    </submittedName>
</protein>
<dbReference type="PANTHER" id="PTHR31793">
    <property type="entry name" value="4-HYDROXYBENZOYL-COA THIOESTERASE FAMILY MEMBER"/>
    <property type="match status" value="1"/>
</dbReference>
<dbReference type="InterPro" id="IPR029069">
    <property type="entry name" value="HotDog_dom_sf"/>
</dbReference>
<dbReference type="OrthoDB" id="9801517at2"/>
<comment type="caution">
    <text evidence="3">The sequence shown here is derived from an EMBL/GenBank/DDBJ whole genome shotgun (WGS) entry which is preliminary data.</text>
</comment>
<dbReference type="RefSeq" id="WP_103052533.1">
    <property type="nucleotide sequence ID" value="NZ_POWF01000007.1"/>
</dbReference>
<accession>A0A2K1DXA0</accession>
<sequence length="127" mass="14832">MQIFEVLKTVSKTDLDALNHVNNVQYVQWVQDIAEKHWLSQASETILKDYFWVMLSHHIQYKQPALLDDVITIKTYVVKSEGVTSTRMVDFYKGDSLLAKSETQWCFMSKTTLKPTRITEAVKKLFE</sequence>
<dbReference type="SUPFAM" id="SSF54637">
    <property type="entry name" value="Thioesterase/thiol ester dehydrase-isomerase"/>
    <property type="match status" value="1"/>
</dbReference>
<dbReference type="AlphaFoldDB" id="A0A2K1DXA0"/>
<dbReference type="GO" id="GO:0047617">
    <property type="term" value="F:fatty acyl-CoA hydrolase activity"/>
    <property type="evidence" value="ECO:0007669"/>
    <property type="project" value="TreeGrafter"/>
</dbReference>
<evidence type="ECO:0000313" key="4">
    <source>
        <dbReference type="Proteomes" id="UP000236641"/>
    </source>
</evidence>
<evidence type="ECO:0000256" key="2">
    <source>
        <dbReference type="ARBA" id="ARBA00022801"/>
    </source>
</evidence>
<gene>
    <name evidence="3" type="ORF">C1T31_10940</name>
</gene>
<dbReference type="Gene3D" id="3.10.129.10">
    <property type="entry name" value="Hotdog Thioesterase"/>
    <property type="match status" value="1"/>
</dbReference>
<name>A0A2K1DXA0_9FLAO</name>
<reference evidence="3 4" key="1">
    <citation type="submission" date="2018-01" db="EMBL/GenBank/DDBJ databases">
        <title>The draft genome of Hanstruepera neustonica JCM19743.</title>
        <authorList>
            <person name="He R.-H."/>
            <person name="Du Z.-J."/>
        </authorList>
    </citation>
    <scope>NUCLEOTIDE SEQUENCE [LARGE SCALE GENOMIC DNA]</scope>
    <source>
        <strain evidence="3 4">JCM19743</strain>
    </source>
</reference>
<evidence type="ECO:0000313" key="3">
    <source>
        <dbReference type="EMBL" id="PNQ72654.1"/>
    </source>
</evidence>
<keyword evidence="2" id="KW-0378">Hydrolase</keyword>
<organism evidence="3 4">
    <name type="scientific">Hanstruepera neustonica</name>
    <dbReference type="NCBI Taxonomy" id="1445657"/>
    <lineage>
        <taxon>Bacteria</taxon>
        <taxon>Pseudomonadati</taxon>
        <taxon>Bacteroidota</taxon>
        <taxon>Flavobacteriia</taxon>
        <taxon>Flavobacteriales</taxon>
        <taxon>Flavobacteriaceae</taxon>
        <taxon>Hanstruepera</taxon>
    </lineage>
</organism>
<proteinExistence type="inferred from homology"/>
<dbReference type="Pfam" id="PF13279">
    <property type="entry name" value="4HBT_2"/>
    <property type="match status" value="1"/>
</dbReference>
<dbReference type="CDD" id="cd00586">
    <property type="entry name" value="4HBT"/>
    <property type="match status" value="1"/>
</dbReference>